<evidence type="ECO:0000313" key="3">
    <source>
        <dbReference type="EMBL" id="KKM13239.1"/>
    </source>
</evidence>
<dbReference type="InterPro" id="IPR001789">
    <property type="entry name" value="Sig_transdc_resp-reg_receiver"/>
</dbReference>
<proteinExistence type="predicted"/>
<evidence type="ECO:0000259" key="2">
    <source>
        <dbReference type="PROSITE" id="PS50110"/>
    </source>
</evidence>
<dbReference type="SUPFAM" id="SSF52172">
    <property type="entry name" value="CheY-like"/>
    <property type="match status" value="1"/>
</dbReference>
<dbReference type="InterPro" id="IPR050595">
    <property type="entry name" value="Bact_response_regulator"/>
</dbReference>
<dbReference type="Pfam" id="PF00072">
    <property type="entry name" value="Response_reg"/>
    <property type="match status" value="1"/>
</dbReference>
<reference evidence="3" key="1">
    <citation type="journal article" date="2015" name="Nature">
        <title>Complex archaea that bridge the gap between prokaryotes and eukaryotes.</title>
        <authorList>
            <person name="Spang A."/>
            <person name="Saw J.H."/>
            <person name="Jorgensen S.L."/>
            <person name="Zaremba-Niedzwiedzka K."/>
            <person name="Martijn J."/>
            <person name="Lind A.E."/>
            <person name="van Eijk R."/>
            <person name="Schleper C."/>
            <person name="Guy L."/>
            <person name="Ettema T.J."/>
        </authorList>
    </citation>
    <scope>NUCLEOTIDE SEQUENCE</scope>
</reference>
<dbReference type="GO" id="GO:0000160">
    <property type="term" value="P:phosphorelay signal transduction system"/>
    <property type="evidence" value="ECO:0007669"/>
    <property type="project" value="InterPro"/>
</dbReference>
<accession>A0A0F9I0V4</accession>
<dbReference type="PANTHER" id="PTHR44591">
    <property type="entry name" value="STRESS RESPONSE REGULATOR PROTEIN 1"/>
    <property type="match status" value="1"/>
</dbReference>
<protein>
    <recommendedName>
        <fullName evidence="2">Response regulatory domain-containing protein</fullName>
    </recommendedName>
</protein>
<keyword evidence="1" id="KW-0597">Phosphoprotein</keyword>
<name>A0A0F9I0V4_9ZZZZ</name>
<dbReference type="InterPro" id="IPR011006">
    <property type="entry name" value="CheY-like_superfamily"/>
</dbReference>
<dbReference type="SMART" id="SM00448">
    <property type="entry name" value="REC"/>
    <property type="match status" value="1"/>
</dbReference>
<dbReference type="Gene3D" id="3.40.50.2300">
    <property type="match status" value="1"/>
</dbReference>
<dbReference type="AlphaFoldDB" id="A0A0F9I0V4"/>
<dbReference type="PROSITE" id="PS50110">
    <property type="entry name" value="RESPONSE_REGULATORY"/>
    <property type="match status" value="1"/>
</dbReference>
<dbReference type="PANTHER" id="PTHR44591:SF21">
    <property type="entry name" value="TWO-COMPONENT RESPONSE REGULATOR"/>
    <property type="match status" value="1"/>
</dbReference>
<evidence type="ECO:0000256" key="1">
    <source>
        <dbReference type="ARBA" id="ARBA00022553"/>
    </source>
</evidence>
<comment type="caution">
    <text evidence="3">The sequence shown here is derived from an EMBL/GenBank/DDBJ whole genome shotgun (WGS) entry which is preliminary data.</text>
</comment>
<dbReference type="EMBL" id="LAZR01015422">
    <property type="protein sequence ID" value="KKM13239.1"/>
    <property type="molecule type" value="Genomic_DNA"/>
</dbReference>
<sequence length="134" mass="15035">FGESKSLKGNETILLVEDEEMVRNLIYESLENFGYNVKKAENGKKAINYCKKNNEMPIHLLITDVIMPDMSGKELVERLDGEHLGLPVLYISGYTGDAIGKHGVLEEGVNFLQKPFTPQVLAKKVREVLDLKSV</sequence>
<feature type="domain" description="Response regulatory" evidence="2">
    <location>
        <begin position="12"/>
        <end position="129"/>
    </location>
</feature>
<organism evidence="3">
    <name type="scientific">marine sediment metagenome</name>
    <dbReference type="NCBI Taxonomy" id="412755"/>
    <lineage>
        <taxon>unclassified sequences</taxon>
        <taxon>metagenomes</taxon>
        <taxon>ecological metagenomes</taxon>
    </lineage>
</organism>
<feature type="non-terminal residue" evidence="3">
    <location>
        <position position="1"/>
    </location>
</feature>
<gene>
    <name evidence="3" type="ORF">LCGC14_1718300</name>
</gene>